<comment type="similarity">
    <text evidence="2">Belongs to the BCKDHA family.</text>
</comment>
<dbReference type="PANTHER" id="PTHR43380">
    <property type="entry name" value="2-OXOISOVALERATE DEHYDROGENASE SUBUNIT ALPHA, MITOCHONDRIAL"/>
    <property type="match status" value="1"/>
</dbReference>
<comment type="function">
    <text evidence="2">The branched-chain alpha-keto dehydrogenase complex catalyzes the overall conversion of alpha-keto acids to acyl-CoA and CO(2). It contains multiple copies of three enzymatic components: branched-chain alpha-keto acid decarboxylase (E1), lipoamide acyltransferase (E2) and lipoamide dehydrogenase (E3).</text>
</comment>
<dbReference type="EC" id="1.2.4.4" evidence="2"/>
<dbReference type="GO" id="GO:0003863">
    <property type="term" value="F:branched-chain 2-oxo acid dehydrogenase activity"/>
    <property type="evidence" value="ECO:0007669"/>
    <property type="project" value="UniProtKB-EC"/>
</dbReference>
<dbReference type="Proteomes" id="UP001160390">
    <property type="component" value="Unassembled WGS sequence"/>
</dbReference>
<keyword evidence="5" id="KW-1185">Reference proteome</keyword>
<dbReference type="PANTHER" id="PTHR43380:SF1">
    <property type="entry name" value="2-OXOISOVALERATE DEHYDROGENASE SUBUNIT ALPHA, MITOCHONDRIAL"/>
    <property type="match status" value="1"/>
</dbReference>
<comment type="catalytic activity">
    <reaction evidence="2">
        <text>N(6)-[(R)-lipoyl]-L-lysyl-[protein] + 3-methyl-2-oxobutanoate + H(+) = N(6)-[(R)-S(8)-2-methylpropanoyldihydrolipoyl]-L-lysyl-[protein] + CO2</text>
        <dbReference type="Rhea" id="RHEA:13457"/>
        <dbReference type="Rhea" id="RHEA-COMP:10474"/>
        <dbReference type="Rhea" id="RHEA-COMP:10497"/>
        <dbReference type="ChEBI" id="CHEBI:11851"/>
        <dbReference type="ChEBI" id="CHEBI:15378"/>
        <dbReference type="ChEBI" id="CHEBI:16526"/>
        <dbReference type="ChEBI" id="CHEBI:83099"/>
        <dbReference type="ChEBI" id="CHEBI:83142"/>
        <dbReference type="EC" id="1.2.4.4"/>
    </reaction>
</comment>
<dbReference type="InterPro" id="IPR001017">
    <property type="entry name" value="DH_E1"/>
</dbReference>
<gene>
    <name evidence="4" type="ORF">CCHLO57077_00017595</name>
</gene>
<accession>A0AA35PVJ2</accession>
<evidence type="ECO:0000313" key="5">
    <source>
        <dbReference type="Proteomes" id="UP001160390"/>
    </source>
</evidence>
<dbReference type="EMBL" id="CABFNP030000373">
    <property type="protein sequence ID" value="CAI6013725.1"/>
    <property type="molecule type" value="Genomic_DNA"/>
</dbReference>
<reference evidence="4" key="1">
    <citation type="submission" date="2023-01" db="EMBL/GenBank/DDBJ databases">
        <authorList>
            <person name="Piombo E."/>
        </authorList>
    </citation>
    <scope>NUCLEOTIDE SEQUENCE</scope>
</reference>
<dbReference type="InterPro" id="IPR050771">
    <property type="entry name" value="Alpha-ketoacid_DH_E1_comp"/>
</dbReference>
<keyword evidence="2" id="KW-0786">Thiamine pyrophosphate</keyword>
<evidence type="ECO:0000313" key="4">
    <source>
        <dbReference type="EMBL" id="CAI6013725.1"/>
    </source>
</evidence>
<dbReference type="InterPro" id="IPR029061">
    <property type="entry name" value="THDP-binding"/>
</dbReference>
<organism evidence="4 5">
    <name type="scientific">Clonostachys chloroleuca</name>
    <dbReference type="NCBI Taxonomy" id="1926264"/>
    <lineage>
        <taxon>Eukaryota</taxon>
        <taxon>Fungi</taxon>
        <taxon>Dikarya</taxon>
        <taxon>Ascomycota</taxon>
        <taxon>Pezizomycotina</taxon>
        <taxon>Sordariomycetes</taxon>
        <taxon>Hypocreomycetidae</taxon>
        <taxon>Hypocreales</taxon>
        <taxon>Bionectriaceae</taxon>
        <taxon>Clonostachys</taxon>
    </lineage>
</organism>
<dbReference type="GO" id="GO:0009083">
    <property type="term" value="P:branched-chain amino acid catabolic process"/>
    <property type="evidence" value="ECO:0007669"/>
    <property type="project" value="TreeGrafter"/>
</dbReference>
<evidence type="ECO:0000259" key="3">
    <source>
        <dbReference type="Pfam" id="PF00676"/>
    </source>
</evidence>
<name>A0AA35PVJ2_9HYPO</name>
<keyword evidence="1 2" id="KW-0560">Oxidoreductase</keyword>
<protein>
    <recommendedName>
        <fullName evidence="2">2-oxoisovalerate dehydrogenase subunit alpha</fullName>
        <ecNumber evidence="2">1.2.4.4</ecNumber>
    </recommendedName>
    <alternativeName>
        <fullName evidence="2">Branched-chain alpha-keto acid dehydrogenase E1 component alpha chain</fullName>
    </alternativeName>
</protein>
<feature type="domain" description="Dehydrogenase E1 component" evidence="3">
    <location>
        <begin position="163"/>
        <end position="242"/>
    </location>
</feature>
<dbReference type="AlphaFoldDB" id="A0AA35PVJ2"/>
<proteinExistence type="inferred from homology"/>
<dbReference type="SUPFAM" id="SSF52518">
    <property type="entry name" value="Thiamin diphosphate-binding fold (THDP-binding)"/>
    <property type="match status" value="1"/>
</dbReference>
<dbReference type="Pfam" id="PF00676">
    <property type="entry name" value="E1_dh"/>
    <property type="match status" value="1"/>
</dbReference>
<comment type="cofactor">
    <cofactor evidence="2">
        <name>thiamine diphosphate</name>
        <dbReference type="ChEBI" id="CHEBI:58937"/>
    </cofactor>
</comment>
<evidence type="ECO:0000256" key="2">
    <source>
        <dbReference type="RuleBase" id="RU365014"/>
    </source>
</evidence>
<dbReference type="Gene3D" id="3.40.50.970">
    <property type="match status" value="1"/>
</dbReference>
<comment type="caution">
    <text evidence="4">The sequence shown here is derived from an EMBL/GenBank/DDBJ whole genome shotgun (WGS) entry which is preliminary data.</text>
</comment>
<sequence length="246" mass="27535">MKYWHQETIRSVDCQAEIMRLLISRAGGPSEDSPTSNNHLFSASNENSQVSLCPQAKSHTWHPSETLHFEDGLPRGLTASNIHHKHLDPDGADSGIPETELDLDRTCFQGSFDSPFSSKTDRVVPDKITRISTYRVLNRVSRIEDPAQSSASIPPEGIVKWYENMVTVNIIDTIMSDAQRHGRLSFYMVSHGEEGLMVGSAVILEPGDVITRQYYEHGVFLQRGFEPKDFMSQLAANANDPGYRSK</sequence>
<evidence type="ECO:0000256" key="1">
    <source>
        <dbReference type="ARBA" id="ARBA00023002"/>
    </source>
</evidence>